<accession>U5D5X9</accession>
<evidence type="ECO:0000256" key="2">
    <source>
        <dbReference type="SAM" id="MobiDB-lite"/>
    </source>
</evidence>
<feature type="compositionally biased region" description="Polar residues" evidence="2">
    <location>
        <begin position="1"/>
        <end position="19"/>
    </location>
</feature>
<dbReference type="OMA" id="EFIKLQY"/>
<proteinExistence type="inferred from homology"/>
<feature type="region of interest" description="Disordered" evidence="2">
    <location>
        <begin position="1"/>
        <end position="46"/>
    </location>
</feature>
<feature type="region of interest" description="Disordered" evidence="2">
    <location>
        <begin position="279"/>
        <end position="302"/>
    </location>
</feature>
<dbReference type="Gramene" id="ERN15758">
    <property type="protein sequence ID" value="ERN15758"/>
    <property type="gene ID" value="AMTR_s00039p00080900"/>
</dbReference>
<feature type="domain" description="Glycosyltransferase N-terminal" evidence="3">
    <location>
        <begin position="51"/>
        <end position="208"/>
    </location>
</feature>
<dbReference type="PANTHER" id="PTHR48044:SF22">
    <property type="entry name" value="GLYCOSYLTRANSFERASE"/>
    <property type="match status" value="1"/>
</dbReference>
<dbReference type="EMBL" id="KI392495">
    <property type="protein sequence ID" value="ERN15758.1"/>
    <property type="molecule type" value="Genomic_DNA"/>
</dbReference>
<dbReference type="Gene3D" id="3.40.50.2000">
    <property type="entry name" value="Glycogen Phosphorylase B"/>
    <property type="match status" value="3"/>
</dbReference>
<organism evidence="4 5">
    <name type="scientific">Amborella trichopoda</name>
    <dbReference type="NCBI Taxonomy" id="13333"/>
    <lineage>
        <taxon>Eukaryota</taxon>
        <taxon>Viridiplantae</taxon>
        <taxon>Streptophyta</taxon>
        <taxon>Embryophyta</taxon>
        <taxon>Tracheophyta</taxon>
        <taxon>Spermatophyta</taxon>
        <taxon>Magnoliopsida</taxon>
        <taxon>Amborellales</taxon>
        <taxon>Amborellaceae</taxon>
        <taxon>Amborella</taxon>
    </lineage>
</organism>
<sequence>MINQLKPTLSSSSTMSGPPNLNFAFRPRGPKSGGASGAAAGAEPPKPAAHLRLREFPTLPPDPESSNKFPAHLQPVFDAIEHLLAPLTVLVRDLASVVVIHDMGRSVAAGAAAESPNSEAYMYRCPSACFSLCFQSEGEGRPEPIPPGLPPPSFQNCVSESFMDFLQRTGRIQHLDRGVLHNTFHALEGQFLSKISQRSLGLHVWAVGRTLLLREEPQEPHKFHECLQWLSKQAPQSVLYISFGTCVSMCAAEVRKLAPRIGSQREALHLGAKTRRQREHIRRRRCGRSSGATRRVRGEGAREGVDGEGLGIPIGDTASPLYRWNSCMESISMGVPIVEWPMHSDQPANAQLVAGVLGVGVGVKEWHEREDIVRAERVEKAVRKLMGSGEGAEMKRKAAELRDAARRAVGKGGTSRAALDSFLAHISRPWSILPDSCP</sequence>
<dbReference type="Pfam" id="PF26168">
    <property type="entry name" value="Glyco_transf_N"/>
    <property type="match status" value="1"/>
</dbReference>
<evidence type="ECO:0000313" key="5">
    <source>
        <dbReference type="Proteomes" id="UP000017836"/>
    </source>
</evidence>
<dbReference type="HOGENOM" id="CLU_001724_2_1_1"/>
<reference evidence="5" key="1">
    <citation type="journal article" date="2013" name="Science">
        <title>The Amborella genome and the evolution of flowering plants.</title>
        <authorList>
            <consortium name="Amborella Genome Project"/>
        </authorList>
    </citation>
    <scope>NUCLEOTIDE SEQUENCE [LARGE SCALE GENOMIC DNA]</scope>
</reference>
<comment type="similarity">
    <text evidence="1">Belongs to the UDP-glycosyltransferase family.</text>
</comment>
<keyword evidence="5" id="KW-1185">Reference proteome</keyword>
<dbReference type="SUPFAM" id="SSF53756">
    <property type="entry name" value="UDP-Glycosyltransferase/glycogen phosphorylase"/>
    <property type="match status" value="2"/>
</dbReference>
<evidence type="ECO:0000259" key="3">
    <source>
        <dbReference type="Pfam" id="PF26168"/>
    </source>
</evidence>
<dbReference type="GO" id="GO:1901135">
    <property type="term" value="P:carbohydrate derivative metabolic process"/>
    <property type="evidence" value="ECO:0007669"/>
    <property type="project" value="UniProtKB-ARBA"/>
</dbReference>
<dbReference type="eggNOG" id="KOG1192">
    <property type="taxonomic scope" value="Eukaryota"/>
</dbReference>
<dbReference type="InterPro" id="IPR058980">
    <property type="entry name" value="Glyco_transf_N"/>
</dbReference>
<name>U5D5X9_AMBTC</name>
<evidence type="ECO:0000256" key="1">
    <source>
        <dbReference type="ARBA" id="ARBA00009995"/>
    </source>
</evidence>
<gene>
    <name evidence="4" type="ORF">AMTR_s00039p00080900</name>
</gene>
<protein>
    <recommendedName>
        <fullName evidence="3">Glycosyltransferase N-terminal domain-containing protein</fullName>
    </recommendedName>
</protein>
<dbReference type="AlphaFoldDB" id="U5D5X9"/>
<dbReference type="GO" id="GO:0035251">
    <property type="term" value="F:UDP-glucosyltransferase activity"/>
    <property type="evidence" value="ECO:0000318"/>
    <property type="project" value="GO_Central"/>
</dbReference>
<dbReference type="PANTHER" id="PTHR48044">
    <property type="entry name" value="GLYCOSYLTRANSFERASE"/>
    <property type="match status" value="1"/>
</dbReference>
<evidence type="ECO:0000313" key="4">
    <source>
        <dbReference type="EMBL" id="ERN15758.1"/>
    </source>
</evidence>
<dbReference type="Proteomes" id="UP000017836">
    <property type="component" value="Unassembled WGS sequence"/>
</dbReference>